<gene>
    <name evidence="2" type="ORF">ABU614_07820</name>
</gene>
<accession>A0AAU8MZL1</accession>
<evidence type="ECO:0000313" key="2">
    <source>
        <dbReference type="EMBL" id="XCO76678.1"/>
    </source>
</evidence>
<organism evidence="2">
    <name type="scientific">Lysobacter firmicutimachus</name>
    <dbReference type="NCBI Taxonomy" id="1792846"/>
    <lineage>
        <taxon>Bacteria</taxon>
        <taxon>Pseudomonadati</taxon>
        <taxon>Pseudomonadota</taxon>
        <taxon>Gammaproteobacteria</taxon>
        <taxon>Lysobacterales</taxon>
        <taxon>Lysobacteraceae</taxon>
        <taxon>Lysobacter</taxon>
    </lineage>
</organism>
<dbReference type="AlphaFoldDB" id="A0AAU8MZL1"/>
<reference evidence="2" key="1">
    <citation type="submission" date="2024-06" db="EMBL/GenBank/DDBJ databases">
        <authorList>
            <person name="Li S."/>
        </authorList>
    </citation>
    <scope>NUCLEOTIDE SEQUENCE</scope>
    <source>
        <strain evidence="2">SR10</strain>
    </source>
</reference>
<evidence type="ECO:0000256" key="1">
    <source>
        <dbReference type="SAM" id="SignalP"/>
    </source>
</evidence>
<dbReference type="EMBL" id="CP159925">
    <property type="protein sequence ID" value="XCO76678.1"/>
    <property type="molecule type" value="Genomic_DNA"/>
</dbReference>
<feature type="signal peptide" evidence="1">
    <location>
        <begin position="1"/>
        <end position="23"/>
    </location>
</feature>
<keyword evidence="1" id="KW-0732">Signal</keyword>
<feature type="chain" id="PRO_5043896899" evidence="1">
    <location>
        <begin position="24"/>
        <end position="246"/>
    </location>
</feature>
<sequence length="246" mass="25882">MPMTIKPCLWTLTLLCGAASLHAAPVTEPAAAQSAPAGAATAVPGEAAAADPAWILPRLAQPVPARTDFVEVRGSALLKAPLRLSGEYRRPDAATLVREVRAPYAETTTIRAGAKPGQGEVSIVRPNKPAKRFSLARAPELVALQASFGALLGGDRALLEQHYRLAAEGTRRQWTISLTPKDAGLAARVREIVLLGRDDELRCIETRPARGSEQQRTLLASAARAAANVADASQLAALCRGHGAAR</sequence>
<name>A0AAU8MZL1_9GAMM</name>
<proteinExistence type="predicted"/>
<dbReference type="Pfam" id="PF19574">
    <property type="entry name" value="LolA_3"/>
    <property type="match status" value="1"/>
</dbReference>
<dbReference type="InterPro" id="IPR004564">
    <property type="entry name" value="OM_lipoprot_carrier_LolA-like"/>
</dbReference>
<dbReference type="RefSeq" id="WP_363799928.1">
    <property type="nucleotide sequence ID" value="NZ_CP159925.1"/>
</dbReference>
<protein>
    <submittedName>
        <fullName evidence="2">LolA-related protein</fullName>
    </submittedName>
</protein>